<accession>A0A4Q7NCK0</accession>
<name>A0A4Q7NCK0_9BURK</name>
<reference evidence="1 2" key="1">
    <citation type="submission" date="2019-02" db="EMBL/GenBank/DDBJ databases">
        <title>Genomic Encyclopedia of Type Strains, Phase IV (KMG-IV): sequencing the most valuable type-strain genomes for metagenomic binning, comparative biology and taxonomic classification.</title>
        <authorList>
            <person name="Goeker M."/>
        </authorList>
    </citation>
    <scope>NUCLEOTIDE SEQUENCE [LARGE SCALE GENOMIC DNA]</scope>
    <source>
        <strain evidence="1 2">K24</strain>
    </source>
</reference>
<dbReference type="Proteomes" id="UP000292445">
    <property type="component" value="Unassembled WGS sequence"/>
</dbReference>
<proteinExistence type="predicted"/>
<comment type="caution">
    <text evidence="1">The sequence shown here is derived from an EMBL/GenBank/DDBJ whole genome shotgun (WGS) entry which is preliminary data.</text>
</comment>
<dbReference type="EMBL" id="SGXC01000002">
    <property type="protein sequence ID" value="RZS80610.1"/>
    <property type="molecule type" value="Genomic_DNA"/>
</dbReference>
<gene>
    <name evidence="1" type="ORF">EV675_3222</name>
</gene>
<evidence type="ECO:0000313" key="2">
    <source>
        <dbReference type="Proteomes" id="UP000292445"/>
    </source>
</evidence>
<protein>
    <submittedName>
        <fullName evidence="1">Uncharacterized protein</fullName>
    </submittedName>
</protein>
<evidence type="ECO:0000313" key="1">
    <source>
        <dbReference type="EMBL" id="RZS80610.1"/>
    </source>
</evidence>
<sequence>MLIDGKICTMNCGPAAGDTRTETQRRAECDDCIAAAPTPPAATAAPSDDCDDVDAILRIVGLDPERCRTEGGMLNVGRVRTLWEDVVSLAAQASGQAARRAMNDSDLKYIQRVLESNAPDEDRERAAQMVRDIRRSYGQAPAVSAEPVALSQHDYQTLFNAIAAATWTTADGDIEISVQAFRDALKGAPVAAQAPQDESPADILPPPGIHTAVHYAGWLRREAHRHQEPKASVLRQAARMLDVLKAECGRLHQELIDSQAPAANGDALDAARLGRLLDAAHVAVELMDGVPDDPAMQQASVELSNAAAAVQRTTGSEK</sequence>
<dbReference type="RefSeq" id="WP_130358257.1">
    <property type="nucleotide sequence ID" value="NZ_SGXC01000002.1"/>
</dbReference>
<dbReference type="AlphaFoldDB" id="A0A4Q7NCK0"/>
<organism evidence="1 2">
    <name type="scientific">Pigmentiphaga kullae</name>
    <dbReference type="NCBI Taxonomy" id="151784"/>
    <lineage>
        <taxon>Bacteria</taxon>
        <taxon>Pseudomonadati</taxon>
        <taxon>Pseudomonadota</taxon>
        <taxon>Betaproteobacteria</taxon>
        <taxon>Burkholderiales</taxon>
        <taxon>Alcaligenaceae</taxon>
        <taxon>Pigmentiphaga</taxon>
    </lineage>
</organism>
<keyword evidence="2" id="KW-1185">Reference proteome</keyword>